<keyword evidence="2" id="KW-1185">Reference proteome</keyword>
<accession>A0ACC0JKQ8</accession>
<gene>
    <name evidence="1" type="ORF">MSG28_006686</name>
</gene>
<sequence length="66" mass="6796">MKVAAPSAEAQDFELAKWLWRVSDKLCGAGGACACACSSCSTPVPSAHGAPTMMDSDTPEMQSCCP</sequence>
<reference evidence="1 2" key="1">
    <citation type="journal article" date="2022" name="Genome Biol. Evol.">
        <title>The Spruce Budworm Genome: Reconstructing the Evolutionary History of Antifreeze Proteins.</title>
        <authorList>
            <person name="Beliveau C."/>
            <person name="Gagne P."/>
            <person name="Picq S."/>
            <person name="Vernygora O."/>
            <person name="Keeling C.I."/>
            <person name="Pinkney K."/>
            <person name="Doucet D."/>
            <person name="Wen F."/>
            <person name="Johnston J.S."/>
            <person name="Maaroufi H."/>
            <person name="Boyle B."/>
            <person name="Laroche J."/>
            <person name="Dewar K."/>
            <person name="Juretic N."/>
            <person name="Blackburn G."/>
            <person name="Nisole A."/>
            <person name="Brunet B."/>
            <person name="Brandao M."/>
            <person name="Lumley L."/>
            <person name="Duan J."/>
            <person name="Quan G."/>
            <person name="Lucarotti C.J."/>
            <person name="Roe A.D."/>
            <person name="Sperling F.A.H."/>
            <person name="Levesque R.C."/>
            <person name="Cusson M."/>
        </authorList>
    </citation>
    <scope>NUCLEOTIDE SEQUENCE [LARGE SCALE GENOMIC DNA]</scope>
    <source>
        <strain evidence="1">Glfc:IPQL:Cfum</strain>
    </source>
</reference>
<protein>
    <submittedName>
        <fullName evidence="1">Uncharacterized protein</fullName>
    </submittedName>
</protein>
<organism evidence="1 2">
    <name type="scientific">Choristoneura fumiferana</name>
    <name type="common">Spruce budworm moth</name>
    <name type="synonym">Archips fumiferana</name>
    <dbReference type="NCBI Taxonomy" id="7141"/>
    <lineage>
        <taxon>Eukaryota</taxon>
        <taxon>Metazoa</taxon>
        <taxon>Ecdysozoa</taxon>
        <taxon>Arthropoda</taxon>
        <taxon>Hexapoda</taxon>
        <taxon>Insecta</taxon>
        <taxon>Pterygota</taxon>
        <taxon>Neoptera</taxon>
        <taxon>Endopterygota</taxon>
        <taxon>Lepidoptera</taxon>
        <taxon>Glossata</taxon>
        <taxon>Ditrysia</taxon>
        <taxon>Tortricoidea</taxon>
        <taxon>Tortricidae</taxon>
        <taxon>Tortricinae</taxon>
        <taxon>Choristoneura</taxon>
    </lineage>
</organism>
<dbReference type="EMBL" id="CM046111">
    <property type="protein sequence ID" value="KAI8424733.1"/>
    <property type="molecule type" value="Genomic_DNA"/>
</dbReference>
<evidence type="ECO:0000313" key="2">
    <source>
        <dbReference type="Proteomes" id="UP001064048"/>
    </source>
</evidence>
<name>A0ACC0JKQ8_CHOFU</name>
<dbReference type="Proteomes" id="UP001064048">
    <property type="component" value="Chromosome 11"/>
</dbReference>
<proteinExistence type="predicted"/>
<comment type="caution">
    <text evidence="1">The sequence shown here is derived from an EMBL/GenBank/DDBJ whole genome shotgun (WGS) entry which is preliminary data.</text>
</comment>
<evidence type="ECO:0000313" key="1">
    <source>
        <dbReference type="EMBL" id="KAI8424733.1"/>
    </source>
</evidence>